<dbReference type="RefSeq" id="WP_046221828.1">
    <property type="nucleotide sequence ID" value="NZ_JWYV01000017.1"/>
</dbReference>
<dbReference type="CDD" id="cd00130">
    <property type="entry name" value="PAS"/>
    <property type="match status" value="1"/>
</dbReference>
<keyword evidence="7" id="KW-1185">Reference proteome</keyword>
<dbReference type="InterPro" id="IPR029787">
    <property type="entry name" value="Nucleotide_cyclase"/>
</dbReference>
<dbReference type="PANTHER" id="PTHR44757">
    <property type="entry name" value="DIGUANYLATE CYCLASE DGCP"/>
    <property type="match status" value="1"/>
</dbReference>
<dbReference type="InterPro" id="IPR000014">
    <property type="entry name" value="PAS"/>
</dbReference>
<feature type="domain" description="PAS" evidence="3">
    <location>
        <begin position="488"/>
        <end position="544"/>
    </location>
</feature>
<dbReference type="Gene3D" id="3.20.20.450">
    <property type="entry name" value="EAL domain"/>
    <property type="match status" value="1"/>
</dbReference>
<feature type="domain" description="GGDEF" evidence="5">
    <location>
        <begin position="642"/>
        <end position="775"/>
    </location>
</feature>
<feature type="signal peptide" evidence="2">
    <location>
        <begin position="1"/>
        <end position="18"/>
    </location>
</feature>
<feature type="domain" description="EAL" evidence="4">
    <location>
        <begin position="786"/>
        <end position="1041"/>
    </location>
</feature>
<dbReference type="OrthoDB" id="9816034at2"/>
<dbReference type="SMART" id="SM00091">
    <property type="entry name" value="PAS"/>
    <property type="match status" value="2"/>
</dbReference>
<dbReference type="Proteomes" id="UP000033633">
    <property type="component" value="Unassembled WGS sequence"/>
</dbReference>
<dbReference type="NCBIfam" id="TIGR00254">
    <property type="entry name" value="GGDEF"/>
    <property type="match status" value="1"/>
</dbReference>
<comment type="caution">
    <text evidence="6">The sequence shown here is derived from an EMBL/GenBank/DDBJ whole genome shotgun (WGS) entry which is preliminary data.</text>
</comment>
<dbReference type="CDD" id="cd01948">
    <property type="entry name" value="EAL"/>
    <property type="match status" value="1"/>
</dbReference>
<dbReference type="SMART" id="SM00267">
    <property type="entry name" value="GGDEF"/>
    <property type="match status" value="1"/>
</dbReference>
<dbReference type="PROSITE" id="PS50112">
    <property type="entry name" value="PAS"/>
    <property type="match status" value="1"/>
</dbReference>
<dbReference type="SUPFAM" id="SSF141868">
    <property type="entry name" value="EAL domain-like"/>
    <property type="match status" value="1"/>
</dbReference>
<evidence type="ECO:0000313" key="6">
    <source>
        <dbReference type="EMBL" id="KKC98648.1"/>
    </source>
</evidence>
<dbReference type="InterPro" id="IPR052155">
    <property type="entry name" value="Biofilm_reg_signaling"/>
</dbReference>
<reference evidence="6 7" key="1">
    <citation type="submission" date="2014-12" db="EMBL/GenBank/DDBJ databases">
        <title>Mercury Reductase activity and rhizosphere competence traits in the genome of root associated Photobacterium halotolerans MELD1.</title>
        <authorList>
            <person name="Mathew D.C."/>
            <person name="Huang C.-C."/>
        </authorList>
    </citation>
    <scope>NUCLEOTIDE SEQUENCE [LARGE SCALE GENOMIC DNA]</scope>
    <source>
        <strain evidence="6 7">MELD1</strain>
    </source>
</reference>
<evidence type="ECO:0000313" key="7">
    <source>
        <dbReference type="Proteomes" id="UP000033633"/>
    </source>
</evidence>
<dbReference type="PATRIC" id="fig|265726.11.peg.1679"/>
<evidence type="ECO:0000259" key="4">
    <source>
        <dbReference type="PROSITE" id="PS50883"/>
    </source>
</evidence>
<dbReference type="AlphaFoldDB" id="A0A0F5V945"/>
<gene>
    <name evidence="6" type="ORF">KY46_17060</name>
</gene>
<keyword evidence="1" id="KW-1133">Transmembrane helix</keyword>
<evidence type="ECO:0000259" key="3">
    <source>
        <dbReference type="PROSITE" id="PS50112"/>
    </source>
</evidence>
<dbReference type="Gene3D" id="3.40.50.2300">
    <property type="match status" value="2"/>
</dbReference>
<proteinExistence type="predicted"/>
<dbReference type="PANTHER" id="PTHR44757:SF4">
    <property type="entry name" value="DIGUANYLATE CYCLASE DGCE-RELATED"/>
    <property type="match status" value="1"/>
</dbReference>
<protein>
    <submittedName>
        <fullName evidence="6">Diguanylate phosphodiesterase</fullName>
    </submittedName>
</protein>
<dbReference type="Pfam" id="PF00563">
    <property type="entry name" value="EAL"/>
    <property type="match status" value="1"/>
</dbReference>
<dbReference type="Pfam" id="PF00990">
    <property type="entry name" value="GGDEF"/>
    <property type="match status" value="1"/>
</dbReference>
<keyword evidence="1" id="KW-0472">Membrane</keyword>
<feature type="transmembrane region" description="Helical" evidence="1">
    <location>
        <begin position="330"/>
        <end position="349"/>
    </location>
</feature>
<dbReference type="InterPro" id="IPR000160">
    <property type="entry name" value="GGDEF_dom"/>
</dbReference>
<sequence>MRLVFLLLALLLPRLALAEANVLVIHSYHQGMQWTDAQQAGLEAVVRSEPVHLQVDYMDSKRYQSPWYLDQLVDLYRAKLSSEKFDAILVTDDNALWLVNQLSDEIGPTPVLMSGINTYKPAKHANLSRIGGVLEANDVAANMTLIQTVQPEVRQYYFITDHTTTGRELWQDAQTYLSQHPELDYTYLSPQSFADLFEAVSQLPPHSAIVFLSYFVDGHGAYMPSRELMQTLTRSANAPVYVSYRFLLEGGALGGVVSRGYDQGMILGQLLKQVLHDPNTEYPLFLNSPRQVMFNYPALQRWKIPVDQEQVLLVNRPLSWFDKYAGQVRLFSLVLAVMLSVILLLIVIIRRLRRSERKLTLSRTLFEGVFDQSFQFIAILHPSGQLQSANLALQDLLGRSVIKYDRPFWDWGCWERASTEQLKQSFVSATRSQLVRFETGINSSEDGTRILDISIKPLPQTEGVEGQLLLEARDVTSRHHMEEKLREREISYRLLYEQQPVILLAINQHGRIQSVNQFATELLGYSKREMLGHKVTDFYLDAEDIPQHFISAHQGKDEQNVWRRQLRYTSASGKAVWIRETIRSSLSQHQLLLVGEDITSTRELEAKLEYQANHDYLTSLFNRSYFERQLDVSLSEARDKGARHAMLYLDLDQFKVINDTAGHEAGDEALKQVAWLLRGIMPHKATLARLGGDEFAIILSHCEVEGALRLGAEILHLLEESEFYWQNTRFSLSASIGIRLIDHTAGSPQQVHAQADTACYAAKDEGRNRLHLYRPDDEELQRREREMAYVNHIRRALDEQRFELYAQAIAPLATPSAGHHYEILIRMRSSDGAMIPPGLFMPAAERYNLAHLIDRYVVNAVLLWLEAHPEAVAPLKLCSVNLSGQSMGNPDFVDFLLTRIGQSSVPASKLCLEITETAAIGNMSEAIELFTQLKSLGCLISLDDFGAGLSSFGYLKRLPVDLIKIDGMFVRDIADDEVDFAMVKAINELAKKMGKQTVAEFVENDAILRRLEQLGVDYAQGYQFGKPMPLARLVERLNQAPVTATVL</sequence>
<dbReference type="SMART" id="SM00052">
    <property type="entry name" value="EAL"/>
    <property type="match status" value="1"/>
</dbReference>
<dbReference type="InterPro" id="IPR001633">
    <property type="entry name" value="EAL_dom"/>
</dbReference>
<dbReference type="PROSITE" id="PS50887">
    <property type="entry name" value="GGDEF"/>
    <property type="match status" value="1"/>
</dbReference>
<keyword evidence="1" id="KW-0812">Transmembrane</keyword>
<dbReference type="STRING" id="265726.KY46_17060"/>
<dbReference type="InterPro" id="IPR035919">
    <property type="entry name" value="EAL_sf"/>
</dbReference>
<organism evidence="6 7">
    <name type="scientific">Photobacterium halotolerans</name>
    <dbReference type="NCBI Taxonomy" id="265726"/>
    <lineage>
        <taxon>Bacteria</taxon>
        <taxon>Pseudomonadati</taxon>
        <taxon>Pseudomonadota</taxon>
        <taxon>Gammaproteobacteria</taxon>
        <taxon>Vibrionales</taxon>
        <taxon>Vibrionaceae</taxon>
        <taxon>Photobacterium</taxon>
    </lineage>
</organism>
<dbReference type="Pfam" id="PF13426">
    <property type="entry name" value="PAS_9"/>
    <property type="match status" value="1"/>
</dbReference>
<dbReference type="Gene3D" id="3.30.70.270">
    <property type="match status" value="1"/>
</dbReference>
<dbReference type="InterPro" id="IPR035965">
    <property type="entry name" value="PAS-like_dom_sf"/>
</dbReference>
<evidence type="ECO:0000256" key="1">
    <source>
        <dbReference type="SAM" id="Phobius"/>
    </source>
</evidence>
<dbReference type="SUPFAM" id="SSF55073">
    <property type="entry name" value="Nucleotide cyclase"/>
    <property type="match status" value="1"/>
</dbReference>
<name>A0A0F5V945_9GAMM</name>
<dbReference type="SUPFAM" id="SSF55785">
    <property type="entry name" value="PYP-like sensor domain (PAS domain)"/>
    <property type="match status" value="2"/>
</dbReference>
<dbReference type="InterPro" id="IPR043128">
    <property type="entry name" value="Rev_trsase/Diguanyl_cyclase"/>
</dbReference>
<keyword evidence="2" id="KW-0732">Signal</keyword>
<dbReference type="CDD" id="cd01949">
    <property type="entry name" value="GGDEF"/>
    <property type="match status" value="1"/>
</dbReference>
<evidence type="ECO:0000259" key="5">
    <source>
        <dbReference type="PROSITE" id="PS50887"/>
    </source>
</evidence>
<dbReference type="PROSITE" id="PS50883">
    <property type="entry name" value="EAL"/>
    <property type="match status" value="1"/>
</dbReference>
<feature type="chain" id="PRO_5002495774" evidence="2">
    <location>
        <begin position="19"/>
        <end position="1047"/>
    </location>
</feature>
<dbReference type="Gene3D" id="3.30.450.20">
    <property type="entry name" value="PAS domain"/>
    <property type="match status" value="2"/>
</dbReference>
<accession>A0A0F5V945</accession>
<evidence type="ECO:0000256" key="2">
    <source>
        <dbReference type="SAM" id="SignalP"/>
    </source>
</evidence>
<dbReference type="EMBL" id="JWYV01000017">
    <property type="protein sequence ID" value="KKC98648.1"/>
    <property type="molecule type" value="Genomic_DNA"/>
</dbReference>
<dbReference type="NCBIfam" id="TIGR00229">
    <property type="entry name" value="sensory_box"/>
    <property type="match status" value="1"/>
</dbReference>